<reference evidence="2" key="1">
    <citation type="journal article" date="2017" name="Nat. Ecol. Evol.">
        <title>Genome expansion and lineage-specific genetic innovations in the forest pathogenic fungi Armillaria.</title>
        <authorList>
            <person name="Sipos G."/>
            <person name="Prasanna A.N."/>
            <person name="Walter M.C."/>
            <person name="O'Connor E."/>
            <person name="Balint B."/>
            <person name="Krizsan K."/>
            <person name="Kiss B."/>
            <person name="Hess J."/>
            <person name="Varga T."/>
            <person name="Slot J."/>
            <person name="Riley R."/>
            <person name="Boka B."/>
            <person name="Rigling D."/>
            <person name="Barry K."/>
            <person name="Lee J."/>
            <person name="Mihaltcheva S."/>
            <person name="LaButti K."/>
            <person name="Lipzen A."/>
            <person name="Waldron R."/>
            <person name="Moloney N.M."/>
            <person name="Sperisen C."/>
            <person name="Kredics L."/>
            <person name="Vagvoelgyi C."/>
            <person name="Patrignani A."/>
            <person name="Fitzpatrick D."/>
            <person name="Nagy I."/>
            <person name="Doyle S."/>
            <person name="Anderson J.B."/>
            <person name="Grigoriev I.V."/>
            <person name="Gueldener U."/>
            <person name="Muensterkoetter M."/>
            <person name="Nagy L.G."/>
        </authorList>
    </citation>
    <scope>NUCLEOTIDE SEQUENCE [LARGE SCALE GENOMIC DNA]</scope>
    <source>
        <strain evidence="2">C18/9</strain>
    </source>
</reference>
<accession>A0A284RD29</accession>
<dbReference type="EMBL" id="FUEG01000007">
    <property type="protein sequence ID" value="SJL06666.1"/>
    <property type="molecule type" value="Genomic_DNA"/>
</dbReference>
<gene>
    <name evidence="1" type="ORF">ARMOST_10008</name>
</gene>
<proteinExistence type="predicted"/>
<evidence type="ECO:0000313" key="1">
    <source>
        <dbReference type="EMBL" id="SJL06666.1"/>
    </source>
</evidence>
<dbReference type="AlphaFoldDB" id="A0A284RD29"/>
<evidence type="ECO:0000313" key="2">
    <source>
        <dbReference type="Proteomes" id="UP000219338"/>
    </source>
</evidence>
<evidence type="ECO:0008006" key="3">
    <source>
        <dbReference type="Google" id="ProtNLM"/>
    </source>
</evidence>
<sequence>MIDVLWSETGVWPVAYRRALFALKYLAKVLEREDGGEHMSVWCLEANLATWLAGKPCWLGDLAFALGKIGVPDGERTLEALTDAAKVRTVTKSSKELVKQRVLVAIVGCTKLPLLQGRIEVFPKGGKSDSPWLFRAYLLIAIPAHRIALTRPLTSCHDLAIERGRWLRGMHTTDVIPMQFRTCRLCIDDVEDELHVLFVYAHPDLEDLRDSFLADVWRLCPALKNRARTPLELLNLIMAYHDLLPRLWKYLYDVLRRVGEDALYIDPSLTHRQLMYNYR</sequence>
<name>A0A284RD29_ARMOS</name>
<dbReference type="STRING" id="47428.A0A284RD29"/>
<dbReference type="Proteomes" id="UP000219338">
    <property type="component" value="Unassembled WGS sequence"/>
</dbReference>
<organism evidence="1 2">
    <name type="scientific">Armillaria ostoyae</name>
    <name type="common">Armillaria root rot fungus</name>
    <dbReference type="NCBI Taxonomy" id="47428"/>
    <lineage>
        <taxon>Eukaryota</taxon>
        <taxon>Fungi</taxon>
        <taxon>Dikarya</taxon>
        <taxon>Basidiomycota</taxon>
        <taxon>Agaricomycotina</taxon>
        <taxon>Agaricomycetes</taxon>
        <taxon>Agaricomycetidae</taxon>
        <taxon>Agaricales</taxon>
        <taxon>Marasmiineae</taxon>
        <taxon>Physalacriaceae</taxon>
        <taxon>Armillaria</taxon>
    </lineage>
</organism>
<protein>
    <recommendedName>
        <fullName evidence="3">Reverse transcriptase zinc-binding domain-containing protein</fullName>
    </recommendedName>
</protein>
<keyword evidence="2" id="KW-1185">Reference proteome</keyword>
<dbReference type="OrthoDB" id="3051324at2759"/>